<evidence type="ECO:0000256" key="3">
    <source>
        <dbReference type="ARBA" id="ARBA00022801"/>
    </source>
</evidence>
<dbReference type="AlphaFoldDB" id="A0A1H7ZB55"/>
<dbReference type="EC" id="3.1.1.61" evidence="6"/>
<dbReference type="PANTHER" id="PTHR42872:SF6">
    <property type="entry name" value="PROTEIN-GLUTAMATE METHYLESTERASE_PROTEIN-GLUTAMINE GLUTAMINASE"/>
    <property type="match status" value="1"/>
</dbReference>
<dbReference type="NCBIfam" id="NF009206">
    <property type="entry name" value="PRK12555.1"/>
    <property type="match status" value="1"/>
</dbReference>
<dbReference type="PANTHER" id="PTHR42872">
    <property type="entry name" value="PROTEIN-GLUTAMATE METHYLESTERASE/PROTEIN-GLUTAMINE GLUTAMINASE"/>
    <property type="match status" value="1"/>
</dbReference>
<evidence type="ECO:0000259" key="9">
    <source>
        <dbReference type="PROSITE" id="PS50110"/>
    </source>
</evidence>
<dbReference type="STRING" id="474960.SAMN05216180_0535"/>
<dbReference type="Pfam" id="PF00072">
    <property type="entry name" value="Response_reg"/>
    <property type="match status" value="1"/>
</dbReference>
<keyword evidence="2 6" id="KW-0145">Chemotaxis</keyword>
<reference evidence="11 12" key="1">
    <citation type="submission" date="2016-10" db="EMBL/GenBank/DDBJ databases">
        <authorList>
            <person name="de Groot N.N."/>
        </authorList>
    </citation>
    <scope>NUCLEOTIDE SEQUENCE [LARGE SCALE GENOMIC DNA]</scope>
    <source>
        <strain evidence="11 12">CGMCC 1.5070</strain>
    </source>
</reference>
<feature type="domain" description="Response regulatory" evidence="9">
    <location>
        <begin position="8"/>
        <end position="121"/>
    </location>
</feature>
<keyword evidence="12" id="KW-1185">Reference proteome</keyword>
<comment type="PTM">
    <text evidence="6">Phosphorylated by CheA. Phosphorylation of the N-terminal regulatory domain activates the methylesterase activity.</text>
</comment>
<dbReference type="CDD" id="cd16432">
    <property type="entry name" value="CheB_Rec"/>
    <property type="match status" value="1"/>
</dbReference>
<feature type="domain" description="CheB-type methylesterase" evidence="10">
    <location>
        <begin position="144"/>
        <end position="342"/>
    </location>
</feature>
<dbReference type="OrthoDB" id="9793421at2"/>
<sequence length="347" mass="37236">MRPMKKIRVLIVDDSIVFRETLSQKLSANPQLEVVGSAADTFDAMEKIKQLRPDVLTLDVEMPKMNGIDFLKKLMPTDPLPVVVVSSLPINAFEALDAGAVDFVRKPSAKSSSDITDFINELIVKIKIASTAHVGKKLSAIPQPATQFTADIDNMVIAIGASTGGTEAILSVIKDLPVTTPGIVIVQHMPPVFTKMYAQRLDKNCIMSVKEAENLDRVEKGKVIIAAGENHLTLARDARGFYVKSRPGQKVSGHCPSVDVLFDSVASIAGSNAIGILLTGMGADGAKGLLNMRKNGAYTIGQNKESCVVYGMPMVAYNIGAVTKQLPLLDITGDIIGYMNKIGNTKK</sequence>
<evidence type="ECO:0000256" key="7">
    <source>
        <dbReference type="PROSITE-ProRule" id="PRU00050"/>
    </source>
</evidence>
<dbReference type="InterPro" id="IPR011006">
    <property type="entry name" value="CheY-like_superfamily"/>
</dbReference>
<dbReference type="GO" id="GO:0006935">
    <property type="term" value="P:chemotaxis"/>
    <property type="evidence" value="ECO:0007669"/>
    <property type="project" value="UniProtKB-UniRule"/>
</dbReference>
<name>A0A1H7ZB55_9FIRM</name>
<dbReference type="Gene3D" id="3.40.50.2300">
    <property type="match status" value="1"/>
</dbReference>
<dbReference type="Pfam" id="PF01339">
    <property type="entry name" value="CheB_methylest"/>
    <property type="match status" value="1"/>
</dbReference>
<comment type="function">
    <text evidence="4">May play the central regulatory role in sporulation. It may be an element of the effector pathway responsible for the activation of sporulation genes in response to nutritional stress. Spo0A may act in concert with spo0H (a sigma factor) to control the expression of some genes that are critical to the sporulation process.</text>
</comment>
<dbReference type="InterPro" id="IPR001789">
    <property type="entry name" value="Sig_transdc_resp-reg_receiver"/>
</dbReference>
<evidence type="ECO:0000256" key="1">
    <source>
        <dbReference type="ARBA" id="ARBA00022490"/>
    </source>
</evidence>
<gene>
    <name evidence="6" type="primary">cheB</name>
    <name evidence="11" type="ORF">SAMN05216180_0535</name>
</gene>
<feature type="active site" evidence="6 7">
    <location>
        <position position="284"/>
    </location>
</feature>
<comment type="catalytic activity">
    <reaction evidence="6">
        <text>L-glutaminyl-[protein] + H2O = L-glutamyl-[protein] + NH4(+)</text>
        <dbReference type="Rhea" id="RHEA:16441"/>
        <dbReference type="Rhea" id="RHEA-COMP:10207"/>
        <dbReference type="Rhea" id="RHEA-COMP:10208"/>
        <dbReference type="ChEBI" id="CHEBI:15377"/>
        <dbReference type="ChEBI" id="CHEBI:28938"/>
        <dbReference type="ChEBI" id="CHEBI:29973"/>
        <dbReference type="ChEBI" id="CHEBI:30011"/>
        <dbReference type="EC" id="3.5.1.44"/>
    </reaction>
</comment>
<keyword evidence="1 6" id="KW-0963">Cytoplasm</keyword>
<dbReference type="InterPro" id="IPR000673">
    <property type="entry name" value="Sig_transdc_resp-reg_Me-estase"/>
</dbReference>
<dbReference type="CDD" id="cd17541">
    <property type="entry name" value="REC_CheB-like"/>
    <property type="match status" value="1"/>
</dbReference>
<comment type="catalytic activity">
    <reaction evidence="5 6">
        <text>[protein]-L-glutamate 5-O-methyl ester + H2O = L-glutamyl-[protein] + methanol + H(+)</text>
        <dbReference type="Rhea" id="RHEA:23236"/>
        <dbReference type="Rhea" id="RHEA-COMP:10208"/>
        <dbReference type="Rhea" id="RHEA-COMP:10311"/>
        <dbReference type="ChEBI" id="CHEBI:15377"/>
        <dbReference type="ChEBI" id="CHEBI:15378"/>
        <dbReference type="ChEBI" id="CHEBI:17790"/>
        <dbReference type="ChEBI" id="CHEBI:29973"/>
        <dbReference type="ChEBI" id="CHEBI:82795"/>
        <dbReference type="EC" id="3.1.1.61"/>
    </reaction>
</comment>
<dbReference type="GO" id="GO:0008984">
    <property type="term" value="F:protein-glutamate methylesterase activity"/>
    <property type="evidence" value="ECO:0007669"/>
    <property type="project" value="UniProtKB-UniRule"/>
</dbReference>
<comment type="domain">
    <text evidence="6">Contains a C-terminal catalytic domain, and an N-terminal region which modulates catalytic activity.</text>
</comment>
<feature type="active site" evidence="6 7">
    <location>
        <position position="188"/>
    </location>
</feature>
<accession>A0A1H7ZB55</accession>
<evidence type="ECO:0000259" key="10">
    <source>
        <dbReference type="PROSITE" id="PS50122"/>
    </source>
</evidence>
<evidence type="ECO:0000313" key="12">
    <source>
        <dbReference type="Proteomes" id="UP000199158"/>
    </source>
</evidence>
<dbReference type="PROSITE" id="PS50110">
    <property type="entry name" value="RESPONSE_REGULATORY"/>
    <property type="match status" value="1"/>
</dbReference>
<comment type="subcellular location">
    <subcellularLocation>
        <location evidence="6">Cytoplasm</location>
    </subcellularLocation>
</comment>
<dbReference type="PIRSF" id="PIRSF000876">
    <property type="entry name" value="RR_chemtxs_CheB"/>
    <property type="match status" value="1"/>
</dbReference>
<dbReference type="InterPro" id="IPR035909">
    <property type="entry name" value="CheB_C"/>
</dbReference>
<dbReference type="PROSITE" id="PS50122">
    <property type="entry name" value="CHEB"/>
    <property type="match status" value="1"/>
</dbReference>
<comment type="function">
    <text evidence="6">Involved in chemotaxis. Part of a chemotaxis signal transduction system that modulates chemotaxis in response to various stimuli. Catalyzes the demethylation of specific methylglutamate residues introduced into the chemoreceptors (methyl-accepting chemotaxis proteins or MCP) by CheR. Also mediates the irreversible deamidation of specific glutamine residues to glutamic acid.</text>
</comment>
<dbReference type="SUPFAM" id="SSF52738">
    <property type="entry name" value="Methylesterase CheB, C-terminal domain"/>
    <property type="match status" value="1"/>
</dbReference>
<dbReference type="NCBIfam" id="NF001965">
    <property type="entry name" value="PRK00742.1"/>
    <property type="match status" value="1"/>
</dbReference>
<dbReference type="SMART" id="SM00448">
    <property type="entry name" value="REC"/>
    <property type="match status" value="1"/>
</dbReference>
<dbReference type="GO" id="GO:0050568">
    <property type="term" value="F:protein-glutamine glutaminase activity"/>
    <property type="evidence" value="ECO:0007669"/>
    <property type="project" value="UniProtKB-UniRule"/>
</dbReference>
<evidence type="ECO:0000256" key="8">
    <source>
        <dbReference type="PROSITE-ProRule" id="PRU00169"/>
    </source>
</evidence>
<evidence type="ECO:0000256" key="4">
    <source>
        <dbReference type="ARBA" id="ARBA00024867"/>
    </source>
</evidence>
<feature type="active site" evidence="6 7">
    <location>
        <position position="162"/>
    </location>
</feature>
<dbReference type="RefSeq" id="WP_092751365.1">
    <property type="nucleotide sequence ID" value="NZ_FOCG01000001.1"/>
</dbReference>
<dbReference type="HAMAP" id="MF_00099">
    <property type="entry name" value="CheB_chemtxs"/>
    <property type="match status" value="1"/>
</dbReference>
<dbReference type="EMBL" id="FOCG01000001">
    <property type="protein sequence ID" value="SEM55224.1"/>
    <property type="molecule type" value="Genomic_DNA"/>
</dbReference>
<protein>
    <recommendedName>
        <fullName evidence="6">Protein-glutamate methylesterase/protein-glutamine glutaminase</fullName>
        <ecNumber evidence="6">3.1.1.61</ecNumber>
        <ecNumber evidence="6">3.5.1.44</ecNumber>
    </recommendedName>
</protein>
<dbReference type="SUPFAM" id="SSF52172">
    <property type="entry name" value="CheY-like"/>
    <property type="match status" value="1"/>
</dbReference>
<evidence type="ECO:0000256" key="6">
    <source>
        <dbReference type="HAMAP-Rule" id="MF_00099"/>
    </source>
</evidence>
<dbReference type="GO" id="GO:0005737">
    <property type="term" value="C:cytoplasm"/>
    <property type="evidence" value="ECO:0007669"/>
    <property type="project" value="UniProtKB-SubCell"/>
</dbReference>
<proteinExistence type="inferred from homology"/>
<dbReference type="GO" id="GO:0000156">
    <property type="term" value="F:phosphorelay response regulator activity"/>
    <property type="evidence" value="ECO:0007669"/>
    <property type="project" value="InterPro"/>
</dbReference>
<dbReference type="EC" id="3.5.1.44" evidence="6"/>
<organism evidence="11 12">
    <name type="scientific">Hydrogenoanaerobacterium saccharovorans</name>
    <dbReference type="NCBI Taxonomy" id="474960"/>
    <lineage>
        <taxon>Bacteria</taxon>
        <taxon>Bacillati</taxon>
        <taxon>Bacillota</taxon>
        <taxon>Clostridia</taxon>
        <taxon>Eubacteriales</taxon>
        <taxon>Oscillospiraceae</taxon>
        <taxon>Hydrogenoanaerobacterium</taxon>
    </lineage>
</organism>
<feature type="modified residue" description="4-aspartylphosphate" evidence="6 8">
    <location>
        <position position="59"/>
    </location>
</feature>
<dbReference type="Proteomes" id="UP000199158">
    <property type="component" value="Unassembled WGS sequence"/>
</dbReference>
<evidence type="ECO:0000256" key="2">
    <source>
        <dbReference type="ARBA" id="ARBA00022500"/>
    </source>
</evidence>
<evidence type="ECO:0000256" key="5">
    <source>
        <dbReference type="ARBA" id="ARBA00048267"/>
    </source>
</evidence>
<dbReference type="InterPro" id="IPR008248">
    <property type="entry name" value="CheB-like"/>
</dbReference>
<keyword evidence="6 8" id="KW-0597">Phosphoprotein</keyword>
<keyword evidence="3 6" id="KW-0378">Hydrolase</keyword>
<comment type="similarity">
    <text evidence="6">Belongs to the CheB family.</text>
</comment>
<dbReference type="Gene3D" id="3.40.50.180">
    <property type="entry name" value="Methylesterase CheB, C-terminal domain"/>
    <property type="match status" value="1"/>
</dbReference>
<evidence type="ECO:0000313" key="11">
    <source>
        <dbReference type="EMBL" id="SEM55224.1"/>
    </source>
</evidence>